<evidence type="ECO:0000256" key="1">
    <source>
        <dbReference type="ARBA" id="ARBA00005173"/>
    </source>
</evidence>
<protein>
    <submittedName>
        <fullName evidence="5">Uncharacterized protein</fullName>
    </submittedName>
</protein>
<dbReference type="OrthoDB" id="6373531at2759"/>
<dbReference type="GO" id="GO:0005524">
    <property type="term" value="F:ATP binding"/>
    <property type="evidence" value="ECO:0007669"/>
    <property type="project" value="UniProtKB-KW"/>
</dbReference>
<dbReference type="CDD" id="cd00009">
    <property type="entry name" value="AAA"/>
    <property type="match status" value="1"/>
</dbReference>
<dbReference type="UniPathway" id="UPA00668"/>
<dbReference type="PRINTS" id="PR01657">
    <property type="entry name" value="MCMFAMILY"/>
</dbReference>
<dbReference type="InterPro" id="IPR045006">
    <property type="entry name" value="CHLI-like"/>
</dbReference>
<dbReference type="InterPro" id="IPR001208">
    <property type="entry name" value="MCM_dom"/>
</dbReference>
<dbReference type="PANTHER" id="PTHR32039:SF7">
    <property type="entry name" value="COMPETENCE PROTEIN COMM"/>
    <property type="match status" value="1"/>
</dbReference>
<dbReference type="InterPro" id="IPR027417">
    <property type="entry name" value="P-loop_NTPase"/>
</dbReference>
<comment type="pathway">
    <text evidence="1">Porphyrin-containing compound metabolism; chlorophyll biosynthesis.</text>
</comment>
<dbReference type="GO" id="GO:0003677">
    <property type="term" value="F:DNA binding"/>
    <property type="evidence" value="ECO:0007669"/>
    <property type="project" value="InterPro"/>
</dbReference>
<accession>A0A7R8ZS89</accession>
<dbReference type="InterPro" id="IPR020568">
    <property type="entry name" value="Ribosomal_Su5_D2-typ_SF"/>
</dbReference>
<comment type="similarity">
    <text evidence="2">Belongs to the Mg-chelatase subunits D/I family. ComM subfamily.</text>
</comment>
<dbReference type="InterPro" id="IPR000523">
    <property type="entry name" value="Mg_chelatse_chII-like_cat_dom"/>
</dbReference>
<dbReference type="SMART" id="SM00382">
    <property type="entry name" value="AAA"/>
    <property type="match status" value="1"/>
</dbReference>
<dbReference type="Pfam" id="PF13541">
    <property type="entry name" value="ChlI"/>
    <property type="match status" value="1"/>
</dbReference>
<evidence type="ECO:0000313" key="5">
    <source>
        <dbReference type="EMBL" id="CAD7234553.1"/>
    </source>
</evidence>
<evidence type="ECO:0000256" key="4">
    <source>
        <dbReference type="ARBA" id="ARBA00022840"/>
    </source>
</evidence>
<proteinExistence type="inferred from homology"/>
<dbReference type="Pfam" id="PF01078">
    <property type="entry name" value="Mg_chelatase"/>
    <property type="match status" value="1"/>
</dbReference>
<dbReference type="InterPro" id="IPR004482">
    <property type="entry name" value="Mg_chelat-rel"/>
</dbReference>
<dbReference type="AlphaFoldDB" id="A0A7R8ZS89"/>
<dbReference type="Gene3D" id="3.40.50.300">
    <property type="entry name" value="P-loop containing nucleotide triphosphate hydrolases"/>
    <property type="match status" value="1"/>
</dbReference>
<dbReference type="SUPFAM" id="SSF54211">
    <property type="entry name" value="Ribosomal protein S5 domain 2-like"/>
    <property type="match status" value="1"/>
</dbReference>
<dbReference type="SUPFAM" id="SSF52540">
    <property type="entry name" value="P-loop containing nucleoside triphosphate hydrolases"/>
    <property type="match status" value="1"/>
</dbReference>
<keyword evidence="3" id="KW-0547">Nucleotide-binding</keyword>
<evidence type="ECO:0000256" key="3">
    <source>
        <dbReference type="ARBA" id="ARBA00022741"/>
    </source>
</evidence>
<sequence length="513" mass="55979">MLAKVQSAIVVGVDAFPLTIEVDIASGLPMFSTVGLPDGAVRESKDRVKAAIRNCGYAFPQKKITVNLAPADVRKEGAGYDLPIAMGILAATDLLPQEAIDGHAMVGELSLDGQVRGVRGVLPMAIAARELGMRAILVPQENAGEAAVVDDIAVYPIRYLYEAVEFFLQKLQIDPIKIHAHELLKNTTENGEDFADVKGQEHAKRALEIAASGNHNILFKGPPGAGKTMLARRLPTILPDLSFDESLETTKIHSIAGVLPHNVALVTRRPFRAPHHTISDAGLIGGGSYPKPGEVSLATHGVLFLDELTEFKKRVLEMLRQPLEDRRVTISRAHMSLSFPADFLLVAAYNPCPCGYHGDPRNRCSCSLIQRERYMARLSGPLLDRMDIHLEIGGLSFHEMGSSGKGSSSCEMRERVNGARRIQKKRFAGLGNVRANADMTPKMMETFCRIDAKGQKFLEQGVDRLGLSARACHRILKLSRTIADLAGKEEVEASHVAEAIQLRRISSPAEQER</sequence>
<organism evidence="5">
    <name type="scientific">Cyprideis torosa</name>
    <dbReference type="NCBI Taxonomy" id="163714"/>
    <lineage>
        <taxon>Eukaryota</taxon>
        <taxon>Metazoa</taxon>
        <taxon>Ecdysozoa</taxon>
        <taxon>Arthropoda</taxon>
        <taxon>Crustacea</taxon>
        <taxon>Oligostraca</taxon>
        <taxon>Ostracoda</taxon>
        <taxon>Podocopa</taxon>
        <taxon>Podocopida</taxon>
        <taxon>Cytherocopina</taxon>
        <taxon>Cytheroidea</taxon>
        <taxon>Cytherideidae</taxon>
        <taxon>Cyprideis</taxon>
    </lineage>
</organism>
<reference evidence="5" key="1">
    <citation type="submission" date="2020-11" db="EMBL/GenBank/DDBJ databases">
        <authorList>
            <person name="Tran Van P."/>
        </authorList>
    </citation>
    <scope>NUCLEOTIDE SEQUENCE</scope>
</reference>
<dbReference type="EMBL" id="OB669058">
    <property type="protein sequence ID" value="CAD7234553.1"/>
    <property type="molecule type" value="Genomic_DNA"/>
</dbReference>
<name>A0A7R8ZS89_9CRUS</name>
<dbReference type="Pfam" id="PF13335">
    <property type="entry name" value="Mg_chelatase_C"/>
    <property type="match status" value="1"/>
</dbReference>
<dbReference type="NCBIfam" id="TIGR00368">
    <property type="entry name" value="YifB family Mg chelatase-like AAA ATPase"/>
    <property type="match status" value="1"/>
</dbReference>
<evidence type="ECO:0000256" key="2">
    <source>
        <dbReference type="ARBA" id="ARBA00006354"/>
    </source>
</evidence>
<dbReference type="InterPro" id="IPR025158">
    <property type="entry name" value="Mg_chelat-rel_C"/>
</dbReference>
<dbReference type="InterPro" id="IPR014721">
    <property type="entry name" value="Ribsml_uS5_D2-typ_fold_subgr"/>
</dbReference>
<keyword evidence="4" id="KW-0067">ATP-binding</keyword>
<dbReference type="InterPro" id="IPR003593">
    <property type="entry name" value="AAA+_ATPase"/>
</dbReference>
<gene>
    <name evidence="5" type="ORF">CTOB1V02_LOCUS12369</name>
</gene>
<dbReference type="Gene3D" id="3.30.230.10">
    <property type="match status" value="1"/>
</dbReference>
<dbReference type="PANTHER" id="PTHR32039">
    <property type="entry name" value="MAGNESIUM-CHELATASE SUBUNIT CHLI"/>
    <property type="match status" value="1"/>
</dbReference>